<feature type="transmembrane region" description="Helical" evidence="1">
    <location>
        <begin position="25"/>
        <end position="47"/>
    </location>
</feature>
<dbReference type="Pfam" id="PF25110">
    <property type="entry name" value="TPR_ESP1"/>
    <property type="match status" value="1"/>
</dbReference>
<comment type="caution">
    <text evidence="4">The sequence shown here is derived from an EMBL/GenBank/DDBJ whole genome shotgun (WGS) entry which is preliminary data.</text>
</comment>
<evidence type="ECO:0000256" key="1">
    <source>
        <dbReference type="SAM" id="Phobius"/>
    </source>
</evidence>
<keyword evidence="1" id="KW-0472">Membrane</keyword>
<dbReference type="InterPro" id="IPR056933">
    <property type="entry name" value="TPR_ESP1"/>
</dbReference>
<evidence type="ECO:0000259" key="2">
    <source>
        <dbReference type="Pfam" id="PF25110"/>
    </source>
</evidence>
<accession>A0A498JC13</accession>
<evidence type="ECO:0000313" key="5">
    <source>
        <dbReference type="Proteomes" id="UP000290289"/>
    </source>
</evidence>
<keyword evidence="1" id="KW-1133">Transmembrane helix</keyword>
<evidence type="ECO:0000313" key="4">
    <source>
        <dbReference type="EMBL" id="RXH92375.1"/>
    </source>
</evidence>
<reference evidence="4 5" key="1">
    <citation type="submission" date="2018-10" db="EMBL/GenBank/DDBJ databases">
        <title>A high-quality apple genome assembly.</title>
        <authorList>
            <person name="Hu J."/>
        </authorList>
    </citation>
    <scope>NUCLEOTIDE SEQUENCE [LARGE SCALE GENOMIC DNA]</scope>
    <source>
        <strain evidence="5">cv. HFTH1</strain>
        <tissue evidence="4">Young leaf</tissue>
    </source>
</reference>
<name>A0A498JC13_MALDO</name>
<sequence>MCTCTVIHSEEQYLSRGVGMFLPNLVNFSVSLFLVFYSVQLSVIWVLDASPSEKLYRNLVVYLSRCTQFLVGELSSFNGDLVQKFCLVTMAGFFQFGCIDDPLLSNSLLSSDNGISLIQMQDRKNYLLSYFNALKFLCQPLTELVNSGRKQIITNNEAASVSTELCHIQGAFHQFCFLSLQMCRCTYEVDRDGFDGNSTLDVALAAFTLAIITKLNIAGCHSYYIILKWSELFILS</sequence>
<feature type="domain" description="Separase-like TPR repeats region" evidence="2">
    <location>
        <begin position="44"/>
        <end position="93"/>
    </location>
</feature>
<evidence type="ECO:0000259" key="3">
    <source>
        <dbReference type="Pfam" id="PF25113"/>
    </source>
</evidence>
<dbReference type="InterPro" id="IPR056932">
    <property type="entry name" value="TPR_ESP1_2nd"/>
</dbReference>
<keyword evidence="5" id="KW-1185">Reference proteome</keyword>
<protein>
    <submittedName>
        <fullName evidence="4">Uncharacterized protein</fullName>
    </submittedName>
</protein>
<proteinExistence type="predicted"/>
<gene>
    <name evidence="4" type="ORF">DVH24_033271</name>
</gene>
<dbReference type="STRING" id="3750.A0A498JC13"/>
<keyword evidence="1" id="KW-0812">Transmembrane</keyword>
<dbReference type="AlphaFoldDB" id="A0A498JC13"/>
<dbReference type="EMBL" id="RDQH01000334">
    <property type="protein sequence ID" value="RXH92375.1"/>
    <property type="molecule type" value="Genomic_DNA"/>
</dbReference>
<dbReference type="Pfam" id="PF25113">
    <property type="entry name" value="TPR_ESP1_2nd"/>
    <property type="match status" value="1"/>
</dbReference>
<dbReference type="Proteomes" id="UP000290289">
    <property type="component" value="Chromosome 8"/>
</dbReference>
<feature type="domain" description="Separase-like second TPR repeats region" evidence="3">
    <location>
        <begin position="117"/>
        <end position="152"/>
    </location>
</feature>
<organism evidence="4 5">
    <name type="scientific">Malus domestica</name>
    <name type="common">Apple</name>
    <name type="synonym">Pyrus malus</name>
    <dbReference type="NCBI Taxonomy" id="3750"/>
    <lineage>
        <taxon>Eukaryota</taxon>
        <taxon>Viridiplantae</taxon>
        <taxon>Streptophyta</taxon>
        <taxon>Embryophyta</taxon>
        <taxon>Tracheophyta</taxon>
        <taxon>Spermatophyta</taxon>
        <taxon>Magnoliopsida</taxon>
        <taxon>eudicotyledons</taxon>
        <taxon>Gunneridae</taxon>
        <taxon>Pentapetalae</taxon>
        <taxon>rosids</taxon>
        <taxon>fabids</taxon>
        <taxon>Rosales</taxon>
        <taxon>Rosaceae</taxon>
        <taxon>Amygdaloideae</taxon>
        <taxon>Maleae</taxon>
        <taxon>Malus</taxon>
    </lineage>
</organism>